<evidence type="ECO:0000256" key="1">
    <source>
        <dbReference type="ARBA" id="ARBA00004604"/>
    </source>
</evidence>
<comment type="similarity">
    <text evidence="2 8">Belongs to the HEATR1/UTP10 family.</text>
</comment>
<dbReference type="InterPro" id="IPR011989">
    <property type="entry name" value="ARM-like"/>
</dbReference>
<dbReference type="PANTHER" id="PTHR13457:SF1">
    <property type="entry name" value="HEAT REPEAT-CONTAINING PROTEIN 1"/>
    <property type="match status" value="1"/>
</dbReference>
<dbReference type="OrthoDB" id="31183at2759"/>
<dbReference type="SMART" id="SM01036">
    <property type="entry name" value="BP28CT"/>
    <property type="match status" value="1"/>
</dbReference>
<name>A0A9P3GDR3_9APHY</name>
<keyword evidence="7 8" id="KW-0687">Ribonucleoprotein</keyword>
<keyword evidence="6 8" id="KW-0539">Nucleus</keyword>
<dbReference type="GO" id="GO:0034455">
    <property type="term" value="C:t-UTP complex"/>
    <property type="evidence" value="ECO:0007669"/>
    <property type="project" value="TreeGrafter"/>
</dbReference>
<dbReference type="InterPro" id="IPR016024">
    <property type="entry name" value="ARM-type_fold"/>
</dbReference>
<reference evidence="10 11" key="1">
    <citation type="submission" date="2021-08" db="EMBL/GenBank/DDBJ databases">
        <title>Draft Genome Sequence of Phanerochaete sordida strain YK-624.</title>
        <authorList>
            <person name="Mori T."/>
            <person name="Dohra H."/>
            <person name="Suzuki T."/>
            <person name="Kawagishi H."/>
            <person name="Hirai H."/>
        </authorList>
    </citation>
    <scope>NUCLEOTIDE SEQUENCE [LARGE SCALE GENOMIC DNA]</scope>
    <source>
        <strain evidence="10 11">YK-624</strain>
    </source>
</reference>
<keyword evidence="5 8" id="KW-0698">rRNA processing</keyword>
<feature type="domain" description="BP28 C-terminal" evidence="9">
    <location>
        <begin position="1789"/>
        <end position="1925"/>
    </location>
</feature>
<evidence type="ECO:0000256" key="2">
    <source>
        <dbReference type="ARBA" id="ARBA00010559"/>
    </source>
</evidence>
<comment type="subcellular location">
    <subcellularLocation>
        <location evidence="1 8">Nucleus</location>
        <location evidence="1 8">Nucleolus</location>
    </subcellularLocation>
</comment>
<evidence type="ECO:0000259" key="9">
    <source>
        <dbReference type="SMART" id="SM01036"/>
    </source>
</evidence>
<dbReference type="GO" id="GO:0000462">
    <property type="term" value="P:maturation of SSU-rRNA from tricistronic rRNA transcript (SSU-rRNA, 5.8S rRNA, LSU-rRNA)"/>
    <property type="evidence" value="ECO:0007669"/>
    <property type="project" value="TreeGrafter"/>
</dbReference>
<dbReference type="InterPro" id="IPR040191">
    <property type="entry name" value="UTP10"/>
</dbReference>
<sequence>MTSSLAQQLAQSASLNSSLLVDRTRRKPTASYLFTAREADHHDLESIHALAVNAFFRLRTVEPALSAYEDALFSDAAKATDRTLQNAEANARLNASLNSFLPLLGPYLLETPTGKIIEWLVRRFRVHEFNVEAVLALFLPYQESPHFAKMLSILHISEKSAFAALLPYKSTSAPLTHNALVELMLKPTNTDLARFVGGLLLAAVKTPGVAGVHRALVAFHAGTLMDFVKRMRDLRAGPLDEGTLAWVLPAAVEPLQLCAELELESAKNAVVSEVVLSSYLLLSALAHTTPLAPKALSALLKTASACAARVSTKQLIRTLASICASQPAEAAAPLPKSVVKTVSRLPGVAEELCDALRFAGTERFVSPVAQALAGRLDDERAAEILTALVTYQAVPLSVVRALADALIEQMQVEDAESATRACARSLLVHIQQRHPETLQACFEAALKDAGENRDALEQLLISLSVDLSGGAEAAQDADMVVASTSADASVRVIAVRELYEKLEKGDLSSSELASTRSALLARVQDTHASIVEALYSKPAALLPLVLENPSEYLETVAQVLHAQATPSRTVIKAHLTFIAGHLYPAVAALPDAGTLTTAVFQHVFFPLLLHSKPRQRTAALVWEVIEASEELGRFELLGGAVDALRWEQAQKPAGAEDGYGATEALAKANVTLAAKIAENVVGSPAYAAHLEFLLERLNASDAHARALAYLVCRALLGNLSGERQVDVAHKIVNAMKLESLDKLEDFMRGSNDLQVFLHDASLSTAVVLKPNKLATFHRLQVAILALLSRISRPAGQLNWLAPAADGTSGAQYVTLARRLYALVNAGGAPPGLASNLVTALFVSIGDDALRFLAGLWLAPVAASVRYAALKHAAAFLEAHYSTERFVDFQTVLPALLVAVQFPERRLREAALECVAALVRLAQASSPSAVYAFDAIYGASSVDLQYLDWSDFNRYIQAVHASHEHLVNDASYLRILHQQQLLPVRSEPKKDAGYKQRVVCFLLAHVTSCALLPMQLALLRSLEQVAAPAKAQMLLPVAERFAAGELAGAGADAEALQGLVLAAFDATAADLLHERSDKPWNAYLKVVRHYFQNDAPAAARAVLATKLQSGLFAKLRVERKVELCKVLLEQGQEHADVASDCRVLLSAVLADVDVIIDLLSTLQPNVVDQRATKRAKVDSRSTGVYSLLSFLGEILGSKPLPGSLDLVSCLLETLSKVVHDTSSSSAEKTYAEQLLMSALENAAVNIPDGVSLSGANVRLDVLVELIRVSENPQTFNQALLLMATLTRLAPDAVLRNVMPIFTFMGSNVFHRDDTYSFRVVQKTIDGIVPVMANSLKTSHGDKLALAIASRSFLRIFTDAANHIPRHRRTHFFAHLADVLGPSDFLSPVCLLLVDKVSSKVVRQSSLDVVTTLALPLATLGRHSADVQFWTLAEMLQEAHRLINVELKLAPETSTFLEATPDEERGPHANTPKRQAHAILVFVCCALEQLAASSRAASPERATSSALLSTLLDMAVSKRAKLAEASMAHISRAADLAIRDALSVMSAADFLAGVLAVIETGEAAILEGVFNLLGDQLANVSEKVRQDSKASIIKIVDAIKKLLPTANAELLLPAALHALNTITNTLATGEEYALTSAVPLVIKSVRERRATAPALSTLLSLTSKLGPRTIPYFKEIVKECVGVLRDGELAASSDAIAVLQALLASIPNFWGSADLTQIVDLYLESTVSASQSLTALIWTVVKAVTKRIPSKVLLPVLCEYWTGLSTKGDIVAAKFHAFFTVLKRAVHAADRAVVADNLRPLMKAFLDAFQHCAASTEIKDEAQSEVIAAFLELVVKLNENVFKPLFRRLFDWAFTSDADDSRKVVFCQVYTALLDYFKNLMTPYMSFLLTPFTEMLNSWVKSDVDEDLWVATIQVIAKSFAHDEGAYWRDDRLRTLAAPIIAQVAVCTRLHAPDARTALSDCLVAMVEAVNDDSLVKKINLDILMHTRAEDARLRLYALTCSEALWRAHGTKLMGFAGETATFVAECAEDDNDSVVREAHKLKNVIEGVAGRIDV</sequence>
<evidence type="ECO:0000256" key="3">
    <source>
        <dbReference type="ARBA" id="ARBA00015399"/>
    </source>
</evidence>
<evidence type="ECO:0000256" key="7">
    <source>
        <dbReference type="ARBA" id="ARBA00023274"/>
    </source>
</evidence>
<dbReference type="SUPFAM" id="SSF48371">
    <property type="entry name" value="ARM repeat"/>
    <property type="match status" value="2"/>
</dbReference>
<dbReference type="Pfam" id="PF12397">
    <property type="entry name" value="U3snoRNP10"/>
    <property type="match status" value="1"/>
</dbReference>
<protein>
    <recommendedName>
        <fullName evidence="3 8">U3 small nucleolar RNA-associated protein 10</fullName>
    </recommendedName>
</protein>
<evidence type="ECO:0000256" key="8">
    <source>
        <dbReference type="RuleBase" id="RU367065"/>
    </source>
</evidence>
<evidence type="ECO:0000313" key="11">
    <source>
        <dbReference type="Proteomes" id="UP000703269"/>
    </source>
</evidence>
<dbReference type="Gene3D" id="1.25.10.10">
    <property type="entry name" value="Leucine-rich Repeat Variant"/>
    <property type="match status" value="1"/>
</dbReference>
<dbReference type="Pfam" id="PF08146">
    <property type="entry name" value="BP28CT"/>
    <property type="match status" value="1"/>
</dbReference>
<evidence type="ECO:0000313" key="10">
    <source>
        <dbReference type="EMBL" id="GJE92911.1"/>
    </source>
</evidence>
<dbReference type="EMBL" id="BPQB01000029">
    <property type="protein sequence ID" value="GJE92911.1"/>
    <property type="molecule type" value="Genomic_DNA"/>
</dbReference>
<dbReference type="GO" id="GO:0032040">
    <property type="term" value="C:small-subunit processome"/>
    <property type="evidence" value="ECO:0007669"/>
    <property type="project" value="TreeGrafter"/>
</dbReference>
<proteinExistence type="inferred from homology"/>
<gene>
    <name evidence="10" type="ORF">PsYK624_090690</name>
</gene>
<evidence type="ECO:0000256" key="6">
    <source>
        <dbReference type="ARBA" id="ARBA00023242"/>
    </source>
</evidence>
<dbReference type="GO" id="GO:0030515">
    <property type="term" value="F:snoRNA binding"/>
    <property type="evidence" value="ECO:0007669"/>
    <property type="project" value="TreeGrafter"/>
</dbReference>
<dbReference type="GO" id="GO:0045943">
    <property type="term" value="P:positive regulation of transcription by RNA polymerase I"/>
    <property type="evidence" value="ECO:0007669"/>
    <property type="project" value="TreeGrafter"/>
</dbReference>
<dbReference type="PANTHER" id="PTHR13457">
    <property type="entry name" value="BAP28"/>
    <property type="match status" value="1"/>
</dbReference>
<dbReference type="InterPro" id="IPR056473">
    <property type="entry name" value="HEAT_Utp10/HEAT1"/>
</dbReference>
<comment type="subunit">
    <text evidence="8">Component of the ribosomal small subunit (SSU) processome.</text>
</comment>
<dbReference type="InterPro" id="IPR022125">
    <property type="entry name" value="U3snoRNP10_N"/>
</dbReference>
<dbReference type="GO" id="GO:0030686">
    <property type="term" value="C:90S preribosome"/>
    <property type="evidence" value="ECO:0007669"/>
    <property type="project" value="TreeGrafter"/>
</dbReference>
<organism evidence="10 11">
    <name type="scientific">Phanerochaete sordida</name>
    <dbReference type="NCBI Taxonomy" id="48140"/>
    <lineage>
        <taxon>Eukaryota</taxon>
        <taxon>Fungi</taxon>
        <taxon>Dikarya</taxon>
        <taxon>Basidiomycota</taxon>
        <taxon>Agaricomycotina</taxon>
        <taxon>Agaricomycetes</taxon>
        <taxon>Polyporales</taxon>
        <taxon>Phanerochaetaceae</taxon>
        <taxon>Phanerochaete</taxon>
    </lineage>
</organism>
<dbReference type="InterPro" id="IPR012954">
    <property type="entry name" value="BP28_C_dom"/>
</dbReference>
<comment type="function">
    <text evidence="8">Involved in nucleolar processing of pre-18S ribosomal RNA.</text>
</comment>
<evidence type="ECO:0000256" key="4">
    <source>
        <dbReference type="ARBA" id="ARBA00022517"/>
    </source>
</evidence>
<evidence type="ECO:0000256" key="5">
    <source>
        <dbReference type="ARBA" id="ARBA00022552"/>
    </source>
</evidence>
<comment type="caution">
    <text evidence="10">The sequence shown here is derived from an EMBL/GenBank/DDBJ whole genome shotgun (WGS) entry which is preliminary data.</text>
</comment>
<keyword evidence="4 8" id="KW-0690">Ribosome biogenesis</keyword>
<dbReference type="Proteomes" id="UP000703269">
    <property type="component" value="Unassembled WGS sequence"/>
</dbReference>
<accession>A0A9P3GDR3</accession>
<dbReference type="Pfam" id="PF23243">
    <property type="entry name" value="HEAT_HEATR1"/>
    <property type="match status" value="1"/>
</dbReference>
<keyword evidence="11" id="KW-1185">Reference proteome</keyword>